<accession>A0ABP7YVS4</accession>
<dbReference type="InterPro" id="IPR012337">
    <property type="entry name" value="RNaseH-like_sf"/>
</dbReference>
<dbReference type="PANTHER" id="PTHR30231:SF41">
    <property type="entry name" value="DNA POLYMERASE III SUBUNIT EPSILON"/>
    <property type="match status" value="1"/>
</dbReference>
<evidence type="ECO:0000259" key="1">
    <source>
        <dbReference type="PROSITE" id="PS50164"/>
    </source>
</evidence>
<dbReference type="InterPro" id="IPR013520">
    <property type="entry name" value="Ribonucl_H"/>
</dbReference>
<dbReference type="Gene3D" id="3.40.1440.10">
    <property type="entry name" value="GIY-YIG endonuclease"/>
    <property type="match status" value="1"/>
</dbReference>
<keyword evidence="2" id="KW-0540">Nuclease</keyword>
<keyword evidence="3" id="KW-1185">Reference proteome</keyword>
<dbReference type="NCBIfam" id="TIGR00573">
    <property type="entry name" value="dnaq"/>
    <property type="match status" value="1"/>
</dbReference>
<name>A0ABP7YVS4_9SPHI</name>
<dbReference type="InterPro" id="IPR036397">
    <property type="entry name" value="RNaseH_sf"/>
</dbReference>
<dbReference type="Pfam" id="PF00929">
    <property type="entry name" value="RNase_T"/>
    <property type="match status" value="1"/>
</dbReference>
<dbReference type="InterPro" id="IPR006054">
    <property type="entry name" value="DnaQ"/>
</dbReference>
<dbReference type="InterPro" id="IPR000305">
    <property type="entry name" value="GIY-YIG_endonuc"/>
</dbReference>
<keyword evidence="2" id="KW-0378">Hydrolase</keyword>
<proteinExistence type="predicted"/>
<protein>
    <submittedName>
        <fullName evidence="2">Exonuclease domain-containing protein</fullName>
    </submittedName>
</protein>
<dbReference type="SMART" id="SM00479">
    <property type="entry name" value="EXOIII"/>
    <property type="match status" value="1"/>
</dbReference>
<dbReference type="Pfam" id="PF01541">
    <property type="entry name" value="GIY-YIG"/>
    <property type="match status" value="1"/>
</dbReference>
<dbReference type="CDD" id="cd06127">
    <property type="entry name" value="DEDDh"/>
    <property type="match status" value="1"/>
</dbReference>
<sequence length="461" mass="52984">MKEAQFAIVDIETTGSYAAASQITEVAIFIFDGKEIIEEFSTLINPLQPIPFHIQALTGINDEMVQDAPTFPEVAERIFDLLQNRIFVAHNVHFDYSFLLASLKSAGYDWKAQRLCTVRLARRTFKGLPSYSLGKLCQSLGITLTDRHRAAGDARATVTLFQRIYENDTENFINKAIQANAKEQRLPTNIPTEVFESIPGTAGVYIFKNSSGKIIYVGKAINIKKRVISHFTGNNQGLRRQNFINEIADIEFRESGTELMALLMECDLIKKHWPIYNRALKKYEAKYGLISYEDQKGYLRLSICQIRKHVYPHYAFNTVHESTQFLMRLVKQHELDYRLISFFNAGNSTKERTEAINQSELPAVESYNSRANQALENLINFKRSYIIIDRGRNTSEKSYIYFKDNKVHALGFIDNEMEIQDIEEIICQENLVISNYYMNNLADNYAQAFPSKIMHIKEIAL</sequence>
<dbReference type="InterPro" id="IPR035901">
    <property type="entry name" value="GIY-YIG_endonuc_sf"/>
</dbReference>
<dbReference type="PROSITE" id="PS50164">
    <property type="entry name" value="GIY_YIG"/>
    <property type="match status" value="1"/>
</dbReference>
<dbReference type="InterPro" id="IPR047296">
    <property type="entry name" value="GIY-YIG_UvrC_Cho"/>
</dbReference>
<gene>
    <name evidence="2" type="ORF">GCM10022216_21060</name>
</gene>
<comment type="caution">
    <text evidence="2">The sequence shown here is derived from an EMBL/GenBank/DDBJ whole genome shotgun (WGS) entry which is preliminary data.</text>
</comment>
<dbReference type="Gene3D" id="3.30.420.10">
    <property type="entry name" value="Ribonuclease H-like superfamily/Ribonuclease H"/>
    <property type="match status" value="1"/>
</dbReference>
<dbReference type="CDD" id="cd10434">
    <property type="entry name" value="GIY-YIG_UvrC_Cho"/>
    <property type="match status" value="1"/>
</dbReference>
<dbReference type="SMART" id="SM00465">
    <property type="entry name" value="GIYc"/>
    <property type="match status" value="1"/>
</dbReference>
<dbReference type="SUPFAM" id="SSF53098">
    <property type="entry name" value="Ribonuclease H-like"/>
    <property type="match status" value="1"/>
</dbReference>
<dbReference type="SUPFAM" id="SSF82771">
    <property type="entry name" value="GIY-YIG endonuclease"/>
    <property type="match status" value="1"/>
</dbReference>
<reference evidence="3" key="1">
    <citation type="journal article" date="2019" name="Int. J. Syst. Evol. Microbiol.">
        <title>The Global Catalogue of Microorganisms (GCM) 10K type strain sequencing project: providing services to taxonomists for standard genome sequencing and annotation.</title>
        <authorList>
            <consortium name="The Broad Institute Genomics Platform"/>
            <consortium name="The Broad Institute Genome Sequencing Center for Infectious Disease"/>
            <person name="Wu L."/>
            <person name="Ma J."/>
        </authorList>
    </citation>
    <scope>NUCLEOTIDE SEQUENCE [LARGE SCALE GENOMIC DNA]</scope>
    <source>
        <strain evidence="3">JCM 16704</strain>
    </source>
</reference>
<feature type="domain" description="GIY-YIG" evidence="1">
    <location>
        <begin position="200"/>
        <end position="278"/>
    </location>
</feature>
<dbReference type="EMBL" id="BAAAZI010000009">
    <property type="protein sequence ID" value="GAA4141247.1"/>
    <property type="molecule type" value="Genomic_DNA"/>
</dbReference>
<dbReference type="Proteomes" id="UP001500101">
    <property type="component" value="Unassembled WGS sequence"/>
</dbReference>
<dbReference type="GO" id="GO:0004527">
    <property type="term" value="F:exonuclease activity"/>
    <property type="evidence" value="ECO:0007669"/>
    <property type="project" value="UniProtKB-KW"/>
</dbReference>
<organism evidence="2 3">
    <name type="scientific">Sphingobacterium kyonggiense</name>
    <dbReference type="NCBI Taxonomy" id="714075"/>
    <lineage>
        <taxon>Bacteria</taxon>
        <taxon>Pseudomonadati</taxon>
        <taxon>Bacteroidota</taxon>
        <taxon>Sphingobacteriia</taxon>
        <taxon>Sphingobacteriales</taxon>
        <taxon>Sphingobacteriaceae</taxon>
        <taxon>Sphingobacterium</taxon>
    </lineage>
</organism>
<dbReference type="PANTHER" id="PTHR30231">
    <property type="entry name" value="DNA POLYMERASE III SUBUNIT EPSILON"/>
    <property type="match status" value="1"/>
</dbReference>
<evidence type="ECO:0000313" key="3">
    <source>
        <dbReference type="Proteomes" id="UP001500101"/>
    </source>
</evidence>
<evidence type="ECO:0000313" key="2">
    <source>
        <dbReference type="EMBL" id="GAA4141247.1"/>
    </source>
</evidence>
<keyword evidence="2" id="KW-0269">Exonuclease</keyword>
<dbReference type="RefSeq" id="WP_344674672.1">
    <property type="nucleotide sequence ID" value="NZ_BAAAZI010000009.1"/>
</dbReference>